<dbReference type="Proteomes" id="UP001497472">
    <property type="component" value="Unassembled WGS sequence"/>
</dbReference>
<name>A0AAV1J035_9NEOP</name>
<dbReference type="AlphaFoldDB" id="A0AAV1J035"/>
<keyword evidence="2" id="KW-1185">Reference proteome</keyword>
<protein>
    <submittedName>
        <fullName evidence="1">Uncharacterized protein</fullName>
    </submittedName>
</protein>
<organism evidence="1 2">
    <name type="scientific">Leptosia nina</name>
    <dbReference type="NCBI Taxonomy" id="320188"/>
    <lineage>
        <taxon>Eukaryota</taxon>
        <taxon>Metazoa</taxon>
        <taxon>Ecdysozoa</taxon>
        <taxon>Arthropoda</taxon>
        <taxon>Hexapoda</taxon>
        <taxon>Insecta</taxon>
        <taxon>Pterygota</taxon>
        <taxon>Neoptera</taxon>
        <taxon>Endopterygota</taxon>
        <taxon>Lepidoptera</taxon>
        <taxon>Glossata</taxon>
        <taxon>Ditrysia</taxon>
        <taxon>Papilionoidea</taxon>
        <taxon>Pieridae</taxon>
        <taxon>Pierinae</taxon>
        <taxon>Leptosia</taxon>
    </lineage>
</organism>
<sequence>MTVISLRKHPLREKDMTRAGKALRDAHAPGRDYCLREPPSKYPTMSLRIIANIRGNSHISRNLAFV</sequence>
<comment type="caution">
    <text evidence="1">The sequence shown here is derived from an EMBL/GenBank/DDBJ whole genome shotgun (WGS) entry which is preliminary data.</text>
</comment>
<evidence type="ECO:0000313" key="1">
    <source>
        <dbReference type="EMBL" id="CAK1541730.1"/>
    </source>
</evidence>
<dbReference type="EMBL" id="CAVLEF010000002">
    <property type="protein sequence ID" value="CAK1541730.1"/>
    <property type="molecule type" value="Genomic_DNA"/>
</dbReference>
<proteinExistence type="predicted"/>
<reference evidence="1 2" key="1">
    <citation type="submission" date="2023-11" db="EMBL/GenBank/DDBJ databases">
        <authorList>
            <person name="Okamura Y."/>
        </authorList>
    </citation>
    <scope>NUCLEOTIDE SEQUENCE [LARGE SCALE GENOMIC DNA]</scope>
</reference>
<evidence type="ECO:0000313" key="2">
    <source>
        <dbReference type="Proteomes" id="UP001497472"/>
    </source>
</evidence>
<accession>A0AAV1J035</accession>
<gene>
    <name evidence="1" type="ORF">LNINA_LOCUS1688</name>
</gene>